<dbReference type="RefSeq" id="XP_005825716.1">
    <property type="nucleotide sequence ID" value="XM_005825659.1"/>
</dbReference>
<keyword evidence="5" id="KW-1185">Reference proteome</keyword>
<protein>
    <submittedName>
        <fullName evidence="3 4">Uncharacterized protein</fullName>
    </submittedName>
</protein>
<dbReference type="EnsemblProtists" id="EKX38736">
    <property type="protein sequence ID" value="EKX38736"/>
    <property type="gene ID" value="GUITHDRAFT_115066"/>
</dbReference>
<dbReference type="GeneID" id="17295477"/>
<keyword evidence="2" id="KW-0812">Transmembrane</keyword>
<reference evidence="4" key="3">
    <citation type="submission" date="2016-03" db="UniProtKB">
        <authorList>
            <consortium name="EnsemblProtists"/>
        </authorList>
    </citation>
    <scope>IDENTIFICATION</scope>
</reference>
<dbReference type="PaxDb" id="55529-EKX38736"/>
<evidence type="ECO:0000313" key="4">
    <source>
        <dbReference type="EnsemblProtists" id="EKX38736"/>
    </source>
</evidence>
<name>L1IR29_GUITC</name>
<evidence type="ECO:0000313" key="5">
    <source>
        <dbReference type="Proteomes" id="UP000011087"/>
    </source>
</evidence>
<gene>
    <name evidence="3" type="ORF">GUITHDRAFT_115066</name>
</gene>
<reference evidence="3 5" key="1">
    <citation type="journal article" date="2012" name="Nature">
        <title>Algal genomes reveal evolutionary mosaicism and the fate of nucleomorphs.</title>
        <authorList>
            <consortium name="DOE Joint Genome Institute"/>
            <person name="Curtis B.A."/>
            <person name="Tanifuji G."/>
            <person name="Burki F."/>
            <person name="Gruber A."/>
            <person name="Irimia M."/>
            <person name="Maruyama S."/>
            <person name="Arias M.C."/>
            <person name="Ball S.G."/>
            <person name="Gile G.H."/>
            <person name="Hirakawa Y."/>
            <person name="Hopkins J.F."/>
            <person name="Kuo A."/>
            <person name="Rensing S.A."/>
            <person name="Schmutz J."/>
            <person name="Symeonidi A."/>
            <person name="Elias M."/>
            <person name="Eveleigh R.J."/>
            <person name="Herman E.K."/>
            <person name="Klute M.J."/>
            <person name="Nakayama T."/>
            <person name="Obornik M."/>
            <person name="Reyes-Prieto A."/>
            <person name="Armbrust E.V."/>
            <person name="Aves S.J."/>
            <person name="Beiko R.G."/>
            <person name="Coutinho P."/>
            <person name="Dacks J.B."/>
            <person name="Durnford D.G."/>
            <person name="Fast N.M."/>
            <person name="Green B.R."/>
            <person name="Grisdale C.J."/>
            <person name="Hempel F."/>
            <person name="Henrissat B."/>
            <person name="Hoppner M.P."/>
            <person name="Ishida K."/>
            <person name="Kim E."/>
            <person name="Koreny L."/>
            <person name="Kroth P.G."/>
            <person name="Liu Y."/>
            <person name="Malik S.B."/>
            <person name="Maier U.G."/>
            <person name="McRose D."/>
            <person name="Mock T."/>
            <person name="Neilson J.A."/>
            <person name="Onodera N.T."/>
            <person name="Poole A.M."/>
            <person name="Pritham E.J."/>
            <person name="Richards T.A."/>
            <person name="Rocap G."/>
            <person name="Roy S.W."/>
            <person name="Sarai C."/>
            <person name="Schaack S."/>
            <person name="Shirato S."/>
            <person name="Slamovits C.H."/>
            <person name="Spencer D.F."/>
            <person name="Suzuki S."/>
            <person name="Worden A.Z."/>
            <person name="Zauner S."/>
            <person name="Barry K."/>
            <person name="Bell C."/>
            <person name="Bharti A.K."/>
            <person name="Crow J.A."/>
            <person name="Grimwood J."/>
            <person name="Kramer R."/>
            <person name="Lindquist E."/>
            <person name="Lucas S."/>
            <person name="Salamov A."/>
            <person name="McFadden G.I."/>
            <person name="Lane C.E."/>
            <person name="Keeling P.J."/>
            <person name="Gray M.W."/>
            <person name="Grigoriev I.V."/>
            <person name="Archibald J.M."/>
        </authorList>
    </citation>
    <scope>NUCLEOTIDE SEQUENCE</scope>
    <source>
        <strain evidence="3 5">CCMP2712</strain>
    </source>
</reference>
<feature type="region of interest" description="Disordered" evidence="1">
    <location>
        <begin position="69"/>
        <end position="89"/>
    </location>
</feature>
<dbReference type="HOGENOM" id="CLU_162327_0_0_1"/>
<feature type="transmembrane region" description="Helical" evidence="2">
    <location>
        <begin position="29"/>
        <end position="53"/>
    </location>
</feature>
<evidence type="ECO:0000256" key="1">
    <source>
        <dbReference type="SAM" id="MobiDB-lite"/>
    </source>
</evidence>
<keyword evidence="2" id="KW-0472">Membrane</keyword>
<dbReference type="KEGG" id="gtt:GUITHDRAFT_115066"/>
<sequence length="109" mass="11772">MSSSSHDWQASLVPLVPPLPPQTAPLLRVYLVLAVGMLAGLAGALAQGVAWLLQDDGIDSPDALGSCLRLPSAPRPDAERARSHGGFDRRRLQQPHFNQTFRVRRVGVV</sequence>
<dbReference type="AlphaFoldDB" id="L1IR29"/>
<evidence type="ECO:0000313" key="3">
    <source>
        <dbReference type="EMBL" id="EKX38736.1"/>
    </source>
</evidence>
<proteinExistence type="predicted"/>
<evidence type="ECO:0000256" key="2">
    <source>
        <dbReference type="SAM" id="Phobius"/>
    </source>
</evidence>
<accession>L1IR29</accession>
<dbReference type="Proteomes" id="UP000011087">
    <property type="component" value="Unassembled WGS sequence"/>
</dbReference>
<reference evidence="5" key="2">
    <citation type="submission" date="2012-11" db="EMBL/GenBank/DDBJ databases">
        <authorList>
            <person name="Kuo A."/>
            <person name="Curtis B.A."/>
            <person name="Tanifuji G."/>
            <person name="Burki F."/>
            <person name="Gruber A."/>
            <person name="Irimia M."/>
            <person name="Maruyama S."/>
            <person name="Arias M.C."/>
            <person name="Ball S.G."/>
            <person name="Gile G.H."/>
            <person name="Hirakawa Y."/>
            <person name="Hopkins J.F."/>
            <person name="Rensing S.A."/>
            <person name="Schmutz J."/>
            <person name="Symeonidi A."/>
            <person name="Elias M."/>
            <person name="Eveleigh R.J."/>
            <person name="Herman E.K."/>
            <person name="Klute M.J."/>
            <person name="Nakayama T."/>
            <person name="Obornik M."/>
            <person name="Reyes-Prieto A."/>
            <person name="Armbrust E.V."/>
            <person name="Aves S.J."/>
            <person name="Beiko R.G."/>
            <person name="Coutinho P."/>
            <person name="Dacks J.B."/>
            <person name="Durnford D.G."/>
            <person name="Fast N.M."/>
            <person name="Green B.R."/>
            <person name="Grisdale C."/>
            <person name="Hempe F."/>
            <person name="Henrissat B."/>
            <person name="Hoppner M.P."/>
            <person name="Ishida K.-I."/>
            <person name="Kim E."/>
            <person name="Koreny L."/>
            <person name="Kroth P.G."/>
            <person name="Liu Y."/>
            <person name="Malik S.-B."/>
            <person name="Maier U.G."/>
            <person name="McRose D."/>
            <person name="Mock T."/>
            <person name="Neilson J.A."/>
            <person name="Onodera N.T."/>
            <person name="Poole A.M."/>
            <person name="Pritham E.J."/>
            <person name="Richards T.A."/>
            <person name="Rocap G."/>
            <person name="Roy S.W."/>
            <person name="Sarai C."/>
            <person name="Schaack S."/>
            <person name="Shirato S."/>
            <person name="Slamovits C.H."/>
            <person name="Spencer D.F."/>
            <person name="Suzuki S."/>
            <person name="Worden A.Z."/>
            <person name="Zauner S."/>
            <person name="Barry K."/>
            <person name="Bell C."/>
            <person name="Bharti A.K."/>
            <person name="Crow J.A."/>
            <person name="Grimwood J."/>
            <person name="Kramer R."/>
            <person name="Lindquist E."/>
            <person name="Lucas S."/>
            <person name="Salamov A."/>
            <person name="McFadden G.I."/>
            <person name="Lane C.E."/>
            <person name="Keeling P.J."/>
            <person name="Gray M.W."/>
            <person name="Grigoriev I.V."/>
            <person name="Archibald J.M."/>
        </authorList>
    </citation>
    <scope>NUCLEOTIDE SEQUENCE</scope>
    <source>
        <strain evidence="5">CCMP2712</strain>
    </source>
</reference>
<feature type="compositionally biased region" description="Basic and acidic residues" evidence="1">
    <location>
        <begin position="76"/>
        <end position="89"/>
    </location>
</feature>
<keyword evidence="2" id="KW-1133">Transmembrane helix</keyword>
<organism evidence="3">
    <name type="scientific">Guillardia theta (strain CCMP2712)</name>
    <name type="common">Cryptophyte</name>
    <dbReference type="NCBI Taxonomy" id="905079"/>
    <lineage>
        <taxon>Eukaryota</taxon>
        <taxon>Cryptophyceae</taxon>
        <taxon>Pyrenomonadales</taxon>
        <taxon>Geminigeraceae</taxon>
        <taxon>Guillardia</taxon>
    </lineage>
</organism>
<dbReference type="EMBL" id="JH993045">
    <property type="protein sequence ID" value="EKX38736.1"/>
    <property type="molecule type" value="Genomic_DNA"/>
</dbReference>